<keyword evidence="2" id="KW-1185">Reference proteome</keyword>
<protein>
    <submittedName>
        <fullName evidence="1">Uncharacterized protein</fullName>
    </submittedName>
</protein>
<comment type="caution">
    <text evidence="1">The sequence shown here is derived from an EMBL/GenBank/DDBJ whole genome shotgun (WGS) entry which is preliminary data.</text>
</comment>
<organism evidence="1 2">
    <name type="scientific">Rhododendron molle</name>
    <name type="common">Chinese azalea</name>
    <name type="synonym">Azalea mollis</name>
    <dbReference type="NCBI Taxonomy" id="49168"/>
    <lineage>
        <taxon>Eukaryota</taxon>
        <taxon>Viridiplantae</taxon>
        <taxon>Streptophyta</taxon>
        <taxon>Embryophyta</taxon>
        <taxon>Tracheophyta</taxon>
        <taxon>Spermatophyta</taxon>
        <taxon>Magnoliopsida</taxon>
        <taxon>eudicotyledons</taxon>
        <taxon>Gunneridae</taxon>
        <taxon>Pentapetalae</taxon>
        <taxon>asterids</taxon>
        <taxon>Ericales</taxon>
        <taxon>Ericaceae</taxon>
        <taxon>Ericoideae</taxon>
        <taxon>Rhodoreae</taxon>
        <taxon>Rhododendron</taxon>
    </lineage>
</organism>
<evidence type="ECO:0000313" key="2">
    <source>
        <dbReference type="Proteomes" id="UP001062846"/>
    </source>
</evidence>
<gene>
    <name evidence="1" type="ORF">RHMOL_Rhmol07G0169600</name>
</gene>
<dbReference type="Proteomes" id="UP001062846">
    <property type="component" value="Chromosome 7"/>
</dbReference>
<reference evidence="1" key="1">
    <citation type="submission" date="2022-02" db="EMBL/GenBank/DDBJ databases">
        <title>Plant Genome Project.</title>
        <authorList>
            <person name="Zhang R.-G."/>
        </authorList>
    </citation>
    <scope>NUCLEOTIDE SEQUENCE</scope>
    <source>
        <strain evidence="1">AT1</strain>
    </source>
</reference>
<accession>A0ACC0N1J1</accession>
<sequence length="942" mass="106317">MSNASPLNTLTSVFPDLHAILFIFDIELNQFHRPTLGNYFSRSMGFKLLLLFLFVAPFSGFTYGVVEVDLISRQKLLEVERKLNLLNKRAVKSIRSEDGDIIDCIDFHQQPAFDHPALRNHTIQLQSSNGKDNHNDGNINKGWRGSSVTVTSQLWQRSGSCPEGTIPIRRIRKKELVKASSVKEYGRKKPSQKFNHLDEEDIDSYLQLENHLVNPGVYGDRSTRLLYIGLPPNKINRCDCTNFMFALCMHQTDSSKTTGCFDLTCPGFVVQTSNEVALGAAIYPISTSTGLPYQITTYILQDPNTSNWWVQFGEKTNIGYWPPDLFALLRYHAITVQWGGDVCSSKTGIHPHTATGMGSGNFPDYVFGNSGYVKIMRVHQTILDLRFPEWVDAYTDEYKCYDAFYLGDYVEDPEFYYGGLEFKQELTTLANSSVGLNASLSSFVLSLKLSLHCSNLGTFVKWGSRFCHLSGLTPGVVGVDSISGHKLLEVERKLDRLNKHAVKSIHSEDGDIIDCVDIYNQPALDHPALRNHTIQMTPSYHPTMERTSTTMKASTKGKGGSSLNVTSQLWQRSGSCPEGTIPIRRIQKQDLLKANSLKEYGRKKPRFSQQFQHLGDNIDSFLQQENHSVVESTFLHSLSNPNSCLVIFVSTTTEVFLRVQVAILIAQGFSYLGAQGDIKVDNPFVESDDYSTSQVSLKNGNYMYYEAVESGWAVNPRVYGDRTTRLFVYWTVSHPIICKQAYYRVIKLFDLIWLTSMFAVFILTYQVDSSNTTGCFDLTCPGFVQTSNKVALGAAIYPISTSGGLPYQITVYIYKDTNTSNWWVQYNGVNIGYWPPGLFGALRYHAESVEWGGEVYSSKIGTHPHTATAMGNGQFPDWDDYGCRSGCVKRMRVRENSLDLRFPEFVNAYADEYRCYDVFYVEDYVEDPEFYYGGPGKSLWCP</sequence>
<dbReference type="EMBL" id="CM046394">
    <property type="protein sequence ID" value="KAI8547115.1"/>
    <property type="molecule type" value="Genomic_DNA"/>
</dbReference>
<evidence type="ECO:0000313" key="1">
    <source>
        <dbReference type="EMBL" id="KAI8547115.1"/>
    </source>
</evidence>
<proteinExistence type="predicted"/>
<name>A0ACC0N1J1_RHOML</name>